<dbReference type="GO" id="GO:0016301">
    <property type="term" value="F:kinase activity"/>
    <property type="evidence" value="ECO:0007669"/>
    <property type="project" value="UniProtKB-KW"/>
</dbReference>
<dbReference type="Proteomes" id="UP000184050">
    <property type="component" value="Unassembled WGS sequence"/>
</dbReference>
<keyword evidence="2" id="KW-1185">Reference proteome</keyword>
<reference evidence="1 2" key="1">
    <citation type="submission" date="2016-11" db="EMBL/GenBank/DDBJ databases">
        <authorList>
            <person name="Jaros S."/>
            <person name="Januszkiewicz K."/>
            <person name="Wedrychowicz H."/>
        </authorList>
    </citation>
    <scope>NUCLEOTIDE SEQUENCE [LARGE SCALE GENOMIC DNA]</scope>
    <source>
        <strain evidence="1 2">DSM 27063</strain>
    </source>
</reference>
<dbReference type="InterPro" id="IPR020568">
    <property type="entry name" value="Ribosomal_Su5_D2-typ_SF"/>
</dbReference>
<dbReference type="EMBL" id="FQZE01000019">
    <property type="protein sequence ID" value="SHJ42055.1"/>
    <property type="molecule type" value="Genomic_DNA"/>
</dbReference>
<proteinExistence type="predicted"/>
<dbReference type="InterPro" id="IPR014721">
    <property type="entry name" value="Ribsml_uS5_D2-typ_fold_subgr"/>
</dbReference>
<accession>A0A1M6J5R6</accession>
<dbReference type="OrthoDB" id="5288719at2"/>
<dbReference type="Gene3D" id="3.30.230.10">
    <property type="match status" value="1"/>
</dbReference>
<dbReference type="RefSeq" id="WP_073169951.1">
    <property type="nucleotide sequence ID" value="NZ_FQZE01000019.1"/>
</dbReference>
<dbReference type="SUPFAM" id="SSF54211">
    <property type="entry name" value="Ribosomal protein S5 domain 2-like"/>
    <property type="match status" value="1"/>
</dbReference>
<dbReference type="STRING" id="1168035.SAMN05444280_1195"/>
<protein>
    <submittedName>
        <fullName evidence="1">Mevalonate kinase</fullName>
    </submittedName>
</protein>
<keyword evidence="1" id="KW-0808">Transferase</keyword>
<dbReference type="InterPro" id="IPR047765">
    <property type="entry name" value="GHMP_GYDIA-like"/>
</dbReference>
<sequence length="306" mass="34803">MTETALKYYAHGKLLLTGEYLVLKGAKALALPLKLGQSMNVTSGKQQNRIKWEAFTPNSQWFSCEIQFPGFKIIESNDSKKAELLKKIFETIGKLNPEFPFERDFHIQTKLDFNPQWGLGSSSTLIANIASWTNVDAYQLNKLIFKGSGYDIACANADGPIFYRSREKPVPVNLSFPFEDHLFFIYSGTKKNTRHGIEHFLKTKGDISEGIRQIIEISENISRIKKLDEFQLVINEHEKIISGIIDEQSIQDKYFSDFNGVVKSLGAWGGDFFLAASSMNEAATKNYFKRKGLQTIFTWNELILND</sequence>
<keyword evidence="1" id="KW-0418">Kinase</keyword>
<name>A0A1M6J5R6_9BACT</name>
<dbReference type="NCBIfam" id="NF040656">
    <property type="entry name" value="GHMP_GYDIA"/>
    <property type="match status" value="1"/>
</dbReference>
<evidence type="ECO:0000313" key="2">
    <source>
        <dbReference type="Proteomes" id="UP000184050"/>
    </source>
</evidence>
<dbReference type="AlphaFoldDB" id="A0A1M6J5R6"/>
<gene>
    <name evidence="1" type="ORF">SAMN05444280_1195</name>
</gene>
<organism evidence="1 2">
    <name type="scientific">Tangfeifania diversioriginum</name>
    <dbReference type="NCBI Taxonomy" id="1168035"/>
    <lineage>
        <taxon>Bacteria</taxon>
        <taxon>Pseudomonadati</taxon>
        <taxon>Bacteroidota</taxon>
        <taxon>Bacteroidia</taxon>
        <taxon>Marinilabiliales</taxon>
        <taxon>Prolixibacteraceae</taxon>
        <taxon>Tangfeifania</taxon>
    </lineage>
</organism>
<evidence type="ECO:0000313" key="1">
    <source>
        <dbReference type="EMBL" id="SHJ42055.1"/>
    </source>
</evidence>